<evidence type="ECO:0000313" key="2">
    <source>
        <dbReference type="Proteomes" id="UP000306319"/>
    </source>
</evidence>
<protein>
    <submittedName>
        <fullName evidence="1">Lysozyme</fullName>
    </submittedName>
</protein>
<keyword evidence="2" id="KW-1185">Reference proteome</keyword>
<accession>A0AC61RF20</accession>
<dbReference type="Proteomes" id="UP000306319">
    <property type="component" value="Unassembled WGS sequence"/>
</dbReference>
<gene>
    <name evidence="1" type="ORF">E5331_14110</name>
</gene>
<dbReference type="EMBL" id="SRYB01000023">
    <property type="protein sequence ID" value="TGY77575.1"/>
    <property type="molecule type" value="Genomic_DNA"/>
</dbReference>
<evidence type="ECO:0000313" key="1">
    <source>
        <dbReference type="EMBL" id="TGY77575.1"/>
    </source>
</evidence>
<proteinExistence type="predicted"/>
<comment type="caution">
    <text evidence="1">The sequence shown here is derived from an EMBL/GenBank/DDBJ whole genome shotgun (WGS) entry which is preliminary data.</text>
</comment>
<sequence>MKMPFRNRPWKDRLVAAGFLMVCMLLVFAAIWAYRQFMTSPPYVDPERYPVRGIDVSAHNGVIDMNKVAKEGFEFVFIKATEGGDFKDKKFRVNYDKAKKAGLKTGIYHFFRFDKDGVEQALNLMRTVGKRQPELGLVIDVEKAGNPDSIPTATVVRRLSEMVDYLNLLGHRVMFYTNRDGYYEYLAETFPGYPLWICGFSETPINAEWSFWQFNHRGRVNGISGDVDLNTFCGNNDEWERFLQGDLWPYSPPNKQSSHKQ</sequence>
<organism evidence="1 2">
    <name type="scientific">Lepagella muris</name>
    <dbReference type="NCBI Taxonomy" id="3032870"/>
    <lineage>
        <taxon>Bacteria</taxon>
        <taxon>Pseudomonadati</taxon>
        <taxon>Bacteroidota</taxon>
        <taxon>Bacteroidia</taxon>
        <taxon>Bacteroidales</taxon>
        <taxon>Muribaculaceae</taxon>
        <taxon>Lepagella</taxon>
    </lineage>
</organism>
<reference evidence="1" key="1">
    <citation type="submission" date="2019-04" db="EMBL/GenBank/DDBJ databases">
        <title>Microbes associate with the intestines of laboratory mice.</title>
        <authorList>
            <person name="Navarre W."/>
            <person name="Wong E."/>
            <person name="Huang K."/>
            <person name="Tropini C."/>
            <person name="Ng K."/>
            <person name="Yu B."/>
        </authorList>
    </citation>
    <scope>NUCLEOTIDE SEQUENCE</scope>
    <source>
        <strain evidence="1">NM04_E33</strain>
    </source>
</reference>
<name>A0AC61RF20_9BACT</name>